<dbReference type="Proteomes" id="UP000653305">
    <property type="component" value="Unassembled WGS sequence"/>
</dbReference>
<name>A0A830BJS7_9LAMI</name>
<dbReference type="AlphaFoldDB" id="A0A830BJS7"/>
<dbReference type="EMBL" id="BMAC01000158">
    <property type="protein sequence ID" value="GFP87860.1"/>
    <property type="molecule type" value="Genomic_DNA"/>
</dbReference>
<sequence length="165" mass="18897">MAFNQNSAPFRKNVSWIDLNGFSNLHKRSIQLKAEIRAEEERFCEIVTKRTEIEKMEGQLENTRHVMLARVQALNASCRESGENIRKRYAKLDEIHAMMNMVVRSVMQHQSLLLITETDLEYADLLKNNYGFSGQLLVAPTPEGRQVASILQERNVAFALACSIQ</sequence>
<protein>
    <submittedName>
        <fullName evidence="1">Uncharacterized protein</fullName>
    </submittedName>
</protein>
<evidence type="ECO:0000313" key="1">
    <source>
        <dbReference type="EMBL" id="GFP87860.1"/>
    </source>
</evidence>
<keyword evidence="2" id="KW-1185">Reference proteome</keyword>
<proteinExistence type="predicted"/>
<reference evidence="1" key="1">
    <citation type="submission" date="2020-07" db="EMBL/GenBank/DDBJ databases">
        <title>Ethylene signaling mediates host invasion by parasitic plants.</title>
        <authorList>
            <person name="Yoshida S."/>
        </authorList>
    </citation>
    <scope>NUCLEOTIDE SEQUENCE</scope>
    <source>
        <strain evidence="1">Okayama</strain>
    </source>
</reference>
<accession>A0A830BJS7</accession>
<gene>
    <name evidence="1" type="ORF">PHJA_000929700</name>
</gene>
<organism evidence="1 2">
    <name type="scientific">Phtheirospermum japonicum</name>
    <dbReference type="NCBI Taxonomy" id="374723"/>
    <lineage>
        <taxon>Eukaryota</taxon>
        <taxon>Viridiplantae</taxon>
        <taxon>Streptophyta</taxon>
        <taxon>Embryophyta</taxon>
        <taxon>Tracheophyta</taxon>
        <taxon>Spermatophyta</taxon>
        <taxon>Magnoliopsida</taxon>
        <taxon>eudicotyledons</taxon>
        <taxon>Gunneridae</taxon>
        <taxon>Pentapetalae</taxon>
        <taxon>asterids</taxon>
        <taxon>lamiids</taxon>
        <taxon>Lamiales</taxon>
        <taxon>Orobanchaceae</taxon>
        <taxon>Orobanchaceae incertae sedis</taxon>
        <taxon>Phtheirospermum</taxon>
    </lineage>
</organism>
<evidence type="ECO:0000313" key="2">
    <source>
        <dbReference type="Proteomes" id="UP000653305"/>
    </source>
</evidence>
<comment type="caution">
    <text evidence="1">The sequence shown here is derived from an EMBL/GenBank/DDBJ whole genome shotgun (WGS) entry which is preliminary data.</text>
</comment>